<sequence>MPKAVIQKSSKLSAKTKEYLQKLRDAHDEGEVSKLLEPKYHYPKTNQVYAKVQYQQCNREPYDFNKQIIRATQHTRIDITRCPHATIEYLLDNFPKSEISFTKSNLLVPYTPNTQAISRAYRVLPIDTIIEYESL</sequence>
<dbReference type="Proteomes" id="UP000054248">
    <property type="component" value="Unassembled WGS sequence"/>
</dbReference>
<evidence type="ECO:0000313" key="2">
    <source>
        <dbReference type="Proteomes" id="UP000054248"/>
    </source>
</evidence>
<evidence type="ECO:0000313" key="1">
    <source>
        <dbReference type="EMBL" id="KIO27590.1"/>
    </source>
</evidence>
<proteinExistence type="predicted"/>
<dbReference type="EMBL" id="KN823006">
    <property type="protein sequence ID" value="KIO27590.1"/>
    <property type="molecule type" value="Genomic_DNA"/>
</dbReference>
<keyword evidence="2" id="KW-1185">Reference proteome</keyword>
<reference evidence="1 2" key="1">
    <citation type="submission" date="2014-04" db="EMBL/GenBank/DDBJ databases">
        <authorList>
            <consortium name="DOE Joint Genome Institute"/>
            <person name="Kuo A."/>
            <person name="Girlanda M."/>
            <person name="Perotto S."/>
            <person name="Kohler A."/>
            <person name="Nagy L.G."/>
            <person name="Floudas D."/>
            <person name="Copeland A."/>
            <person name="Barry K.W."/>
            <person name="Cichocki N."/>
            <person name="Veneault-Fourrey C."/>
            <person name="LaButti K."/>
            <person name="Lindquist E.A."/>
            <person name="Lipzen A."/>
            <person name="Lundell T."/>
            <person name="Morin E."/>
            <person name="Murat C."/>
            <person name="Sun H."/>
            <person name="Tunlid A."/>
            <person name="Henrissat B."/>
            <person name="Grigoriev I.V."/>
            <person name="Hibbett D.S."/>
            <person name="Martin F."/>
            <person name="Nordberg H.P."/>
            <person name="Cantor M.N."/>
            <person name="Hua S.X."/>
        </authorList>
    </citation>
    <scope>NUCLEOTIDE SEQUENCE [LARGE SCALE GENOMIC DNA]</scope>
    <source>
        <strain evidence="1 2">MUT 4182</strain>
    </source>
</reference>
<protein>
    <submittedName>
        <fullName evidence="1">Uncharacterized protein</fullName>
    </submittedName>
</protein>
<dbReference type="HOGENOM" id="CLU_1887279_0_0_1"/>
<organism evidence="1 2">
    <name type="scientific">Tulasnella calospora MUT 4182</name>
    <dbReference type="NCBI Taxonomy" id="1051891"/>
    <lineage>
        <taxon>Eukaryota</taxon>
        <taxon>Fungi</taxon>
        <taxon>Dikarya</taxon>
        <taxon>Basidiomycota</taxon>
        <taxon>Agaricomycotina</taxon>
        <taxon>Agaricomycetes</taxon>
        <taxon>Cantharellales</taxon>
        <taxon>Tulasnellaceae</taxon>
        <taxon>Tulasnella</taxon>
    </lineage>
</organism>
<name>A0A0C3QB15_9AGAM</name>
<accession>A0A0C3QB15</accession>
<dbReference type="AlphaFoldDB" id="A0A0C3QB15"/>
<reference evidence="2" key="2">
    <citation type="submission" date="2015-01" db="EMBL/GenBank/DDBJ databases">
        <title>Evolutionary Origins and Diversification of the Mycorrhizal Mutualists.</title>
        <authorList>
            <consortium name="DOE Joint Genome Institute"/>
            <consortium name="Mycorrhizal Genomics Consortium"/>
            <person name="Kohler A."/>
            <person name="Kuo A."/>
            <person name="Nagy L.G."/>
            <person name="Floudas D."/>
            <person name="Copeland A."/>
            <person name="Barry K.W."/>
            <person name="Cichocki N."/>
            <person name="Veneault-Fourrey C."/>
            <person name="LaButti K."/>
            <person name="Lindquist E.A."/>
            <person name="Lipzen A."/>
            <person name="Lundell T."/>
            <person name="Morin E."/>
            <person name="Murat C."/>
            <person name="Riley R."/>
            <person name="Ohm R."/>
            <person name="Sun H."/>
            <person name="Tunlid A."/>
            <person name="Henrissat B."/>
            <person name="Grigoriev I.V."/>
            <person name="Hibbett D.S."/>
            <person name="Martin F."/>
        </authorList>
    </citation>
    <scope>NUCLEOTIDE SEQUENCE [LARGE SCALE GENOMIC DNA]</scope>
    <source>
        <strain evidence="2">MUT 4182</strain>
    </source>
</reference>
<gene>
    <name evidence="1" type="ORF">M407DRAFT_23137</name>
</gene>